<reference evidence="2 3" key="1">
    <citation type="submission" date="2018-07" db="EMBL/GenBank/DDBJ databases">
        <title>Whole Genome Shotgun Sequence of Streptomyces spongiicola strain 531S.</title>
        <authorList>
            <person name="Dohra H."/>
            <person name="Kodani S."/>
        </authorList>
    </citation>
    <scope>NUCLEOTIDE SEQUENCE [LARGE SCALE GENOMIC DNA]</scope>
    <source>
        <strain evidence="2 3">531S</strain>
    </source>
</reference>
<dbReference type="GO" id="GO:0015074">
    <property type="term" value="P:DNA integration"/>
    <property type="evidence" value="ECO:0007669"/>
    <property type="project" value="InterPro"/>
</dbReference>
<dbReference type="Proteomes" id="UP000265354">
    <property type="component" value="Unassembled WGS sequence"/>
</dbReference>
<protein>
    <recommendedName>
        <fullName evidence="4">Tyr recombinase domain-containing protein</fullName>
    </recommendedName>
</protein>
<feature type="region of interest" description="Disordered" evidence="1">
    <location>
        <begin position="115"/>
        <end position="148"/>
    </location>
</feature>
<evidence type="ECO:0000256" key="1">
    <source>
        <dbReference type="SAM" id="MobiDB-lite"/>
    </source>
</evidence>
<dbReference type="GO" id="GO:0006310">
    <property type="term" value="P:DNA recombination"/>
    <property type="evidence" value="ECO:0007669"/>
    <property type="project" value="InterPro"/>
</dbReference>
<dbReference type="GO" id="GO:0003677">
    <property type="term" value="F:DNA binding"/>
    <property type="evidence" value="ECO:0007669"/>
    <property type="project" value="InterPro"/>
</dbReference>
<dbReference type="EMBL" id="BGZL01000004">
    <property type="protein sequence ID" value="GBQ00601.1"/>
    <property type="molecule type" value="Genomic_DNA"/>
</dbReference>
<sequence length="148" mass="16184">MEEGEHLNYRRWTTRWKNWNCARRVLQAAGSEFAGREGRKPVGLPHAVTRAPRHYCAFALLALLAGGASVQQVRLVLGHASAVITLRISAHPRPGGDDRTRSAVDAVFGGLRAGCGQPGGADRERADRAARVGIRPSWSPRRSGRSRR</sequence>
<proteinExistence type="predicted"/>
<name>A0A388SXK5_9ACTN</name>
<dbReference type="AlphaFoldDB" id="A0A388SXK5"/>
<accession>A0A388SXK5</accession>
<feature type="compositionally biased region" description="Basic and acidic residues" evidence="1">
    <location>
        <begin position="121"/>
        <end position="130"/>
    </location>
</feature>
<organism evidence="2 3">
    <name type="scientific">Streptomyces spongiicola</name>
    <dbReference type="NCBI Taxonomy" id="1690221"/>
    <lineage>
        <taxon>Bacteria</taxon>
        <taxon>Bacillati</taxon>
        <taxon>Actinomycetota</taxon>
        <taxon>Actinomycetes</taxon>
        <taxon>Kitasatosporales</taxon>
        <taxon>Streptomycetaceae</taxon>
        <taxon>Streptomyces</taxon>
    </lineage>
</organism>
<gene>
    <name evidence="2" type="ORF">SSP531S_20190</name>
</gene>
<comment type="caution">
    <text evidence="2">The sequence shown here is derived from an EMBL/GenBank/DDBJ whole genome shotgun (WGS) entry which is preliminary data.</text>
</comment>
<evidence type="ECO:0008006" key="4">
    <source>
        <dbReference type="Google" id="ProtNLM"/>
    </source>
</evidence>
<evidence type="ECO:0000313" key="2">
    <source>
        <dbReference type="EMBL" id="GBQ00601.1"/>
    </source>
</evidence>
<dbReference type="InterPro" id="IPR013762">
    <property type="entry name" value="Integrase-like_cat_sf"/>
</dbReference>
<evidence type="ECO:0000313" key="3">
    <source>
        <dbReference type="Proteomes" id="UP000265354"/>
    </source>
</evidence>
<dbReference type="Gene3D" id="1.10.443.10">
    <property type="entry name" value="Intergrase catalytic core"/>
    <property type="match status" value="1"/>
</dbReference>